<comment type="caution">
    <text evidence="2">The sequence shown here is derived from an EMBL/GenBank/DDBJ whole genome shotgun (WGS) entry which is preliminary data.</text>
</comment>
<protein>
    <submittedName>
        <fullName evidence="2">Uncharacterized protein</fullName>
    </submittedName>
</protein>
<sequence>MNWPSGARAVRRAGPATAYLLTYQLAANATVWSGLQPKHIDRPRAGGARAPRILNGMAKRAPFAPDLLRVRRDIARRNFELPKSFTTCHSGGTAPAWPLTGGGTKASSGLSVGTQI</sequence>
<keyword evidence="3" id="KW-1185">Reference proteome</keyword>
<dbReference type="AlphaFoldDB" id="A0A4C1U8C9"/>
<feature type="region of interest" description="Disordered" evidence="1">
    <location>
        <begin position="96"/>
        <end position="116"/>
    </location>
</feature>
<evidence type="ECO:0000256" key="1">
    <source>
        <dbReference type="SAM" id="MobiDB-lite"/>
    </source>
</evidence>
<gene>
    <name evidence="2" type="ORF">EVAR_11876_1</name>
</gene>
<proteinExistence type="predicted"/>
<dbReference type="EMBL" id="BGZK01000139">
    <property type="protein sequence ID" value="GBP22360.1"/>
    <property type="molecule type" value="Genomic_DNA"/>
</dbReference>
<feature type="compositionally biased region" description="Polar residues" evidence="1">
    <location>
        <begin position="105"/>
        <end position="116"/>
    </location>
</feature>
<name>A0A4C1U8C9_EUMVA</name>
<evidence type="ECO:0000313" key="3">
    <source>
        <dbReference type="Proteomes" id="UP000299102"/>
    </source>
</evidence>
<evidence type="ECO:0000313" key="2">
    <source>
        <dbReference type="EMBL" id="GBP22360.1"/>
    </source>
</evidence>
<reference evidence="2 3" key="1">
    <citation type="journal article" date="2019" name="Commun. Biol.">
        <title>The bagworm genome reveals a unique fibroin gene that provides high tensile strength.</title>
        <authorList>
            <person name="Kono N."/>
            <person name="Nakamura H."/>
            <person name="Ohtoshi R."/>
            <person name="Tomita M."/>
            <person name="Numata K."/>
            <person name="Arakawa K."/>
        </authorList>
    </citation>
    <scope>NUCLEOTIDE SEQUENCE [LARGE SCALE GENOMIC DNA]</scope>
</reference>
<dbReference type="Proteomes" id="UP000299102">
    <property type="component" value="Unassembled WGS sequence"/>
</dbReference>
<accession>A0A4C1U8C9</accession>
<organism evidence="2 3">
    <name type="scientific">Eumeta variegata</name>
    <name type="common">Bagworm moth</name>
    <name type="synonym">Eumeta japonica</name>
    <dbReference type="NCBI Taxonomy" id="151549"/>
    <lineage>
        <taxon>Eukaryota</taxon>
        <taxon>Metazoa</taxon>
        <taxon>Ecdysozoa</taxon>
        <taxon>Arthropoda</taxon>
        <taxon>Hexapoda</taxon>
        <taxon>Insecta</taxon>
        <taxon>Pterygota</taxon>
        <taxon>Neoptera</taxon>
        <taxon>Endopterygota</taxon>
        <taxon>Lepidoptera</taxon>
        <taxon>Glossata</taxon>
        <taxon>Ditrysia</taxon>
        <taxon>Tineoidea</taxon>
        <taxon>Psychidae</taxon>
        <taxon>Oiketicinae</taxon>
        <taxon>Eumeta</taxon>
    </lineage>
</organism>